<feature type="region of interest" description="Disordered" evidence="1">
    <location>
        <begin position="627"/>
        <end position="697"/>
    </location>
</feature>
<evidence type="ECO:0000313" key="4">
    <source>
        <dbReference type="Proteomes" id="UP001240984"/>
    </source>
</evidence>
<keyword evidence="3" id="KW-0378">Hydrolase</keyword>
<feature type="region of interest" description="Disordered" evidence="1">
    <location>
        <begin position="235"/>
        <end position="346"/>
    </location>
</feature>
<dbReference type="PANTHER" id="PTHR47396">
    <property type="entry name" value="TYPE I RESTRICTION ENZYME ECOKI R PROTEIN"/>
    <property type="match status" value="1"/>
</dbReference>
<evidence type="ECO:0000259" key="2">
    <source>
        <dbReference type="Pfam" id="PF04851"/>
    </source>
</evidence>
<dbReference type="Pfam" id="PF04851">
    <property type="entry name" value="ResIII"/>
    <property type="match status" value="1"/>
</dbReference>
<evidence type="ECO:0000256" key="1">
    <source>
        <dbReference type="SAM" id="MobiDB-lite"/>
    </source>
</evidence>
<keyword evidence="4" id="KW-1185">Reference proteome</keyword>
<reference evidence="3 4" key="1">
    <citation type="submission" date="2023-07" db="EMBL/GenBank/DDBJ databases">
        <title>Sequencing the genomes of 1000 actinobacteria strains.</title>
        <authorList>
            <person name="Klenk H.-P."/>
        </authorList>
    </citation>
    <scope>NUCLEOTIDE SEQUENCE [LARGE SCALE GENOMIC DNA]</scope>
    <source>
        <strain evidence="3 4">DSM 44710</strain>
    </source>
</reference>
<comment type="caution">
    <text evidence="3">The sequence shown here is derived from an EMBL/GenBank/DDBJ whole genome shotgun (WGS) entry which is preliminary data.</text>
</comment>
<keyword evidence="3" id="KW-0347">Helicase</keyword>
<dbReference type="SUPFAM" id="SSF52540">
    <property type="entry name" value="P-loop containing nucleoside triphosphate hydrolases"/>
    <property type="match status" value="1"/>
</dbReference>
<dbReference type="RefSeq" id="WP_306833507.1">
    <property type="nucleotide sequence ID" value="NZ_JAUSRA010000001.1"/>
</dbReference>
<feature type="compositionally biased region" description="Basic and acidic residues" evidence="1">
    <location>
        <begin position="251"/>
        <end position="264"/>
    </location>
</feature>
<feature type="domain" description="Helicase/UvrB N-terminal" evidence="2">
    <location>
        <begin position="19"/>
        <end position="198"/>
    </location>
</feature>
<sequence>MSGWLPYDAGLVAQIAAAMDLRAPNAAALAAAAHAVAAGDGREVVCELATGVGKSYVSAALVDYLAERGVRHVLIVTPGTAIREKTIGNFTPGHPRFVAGAEHPVAIVTGPAPPQDGLTLYVFTVQQLIRPGATVSRRLRAVDETLGAGLYQRLAETDDLVVIADEHHVYRESARAFGAAVRDLAPRALIGFTATPDRADRDRVVFRYPLASAIADGLVSIPVLVGATDTADPPLSTALPAKQATSADHAAPTDHATRAEHAARADQATPANHAAPTGQATPADQAIPADQATPANHVTPTDHAAPTDHSTCTDQAAPTDRGERANPSADAAGGVPGDRPVPAERVDREEWLRRACRLREAKEVAWHAWAAAHGVPPMTPLIFVVCRVIDDAAQVADELAALLPGARRVLLVTSRSSDDALRALTRVSEIDSPVRAVVSVDKLSSGWDVPNVGVILALRALASETLTEQVLGRGLRLPYGRRVGVPAVDSVDVLTHESYRELLTSTDELREAIAPGSRGTVAHAGGEATLTVGSAPVLRISGYARALADAHAPVGPPPFPAAESAPAEPVPLRAVRFSLAAIPSDAAFAAGHRVRAAAGHGARTPAAHGVHVATGHGVQATAGRGVQATAGPGTQATAGPGTQATTGPGTQATTGPGTQATTGPGYHAVSGDGTARPAATDASAGAPTGGERRPDGRADAVRDLADRLLDLPLVEATGAEVAEAGRLAAAYLAGRAATAGGDGVRWDTAAAERAADALAEIIADAYRRR</sequence>
<proteinExistence type="predicted"/>
<keyword evidence="3" id="KW-0067">ATP-binding</keyword>
<feature type="compositionally biased region" description="Low complexity" evidence="1">
    <location>
        <begin position="627"/>
        <end position="665"/>
    </location>
</feature>
<dbReference type="Gene3D" id="3.40.50.300">
    <property type="entry name" value="P-loop containing nucleotide triphosphate hydrolases"/>
    <property type="match status" value="2"/>
</dbReference>
<evidence type="ECO:0000313" key="3">
    <source>
        <dbReference type="EMBL" id="MDP9796717.1"/>
    </source>
</evidence>
<gene>
    <name evidence="3" type="ORF">J2S43_005229</name>
</gene>
<accession>A0ABT9MZ43</accession>
<dbReference type="InterPro" id="IPR027417">
    <property type="entry name" value="P-loop_NTPase"/>
</dbReference>
<dbReference type="InterPro" id="IPR006935">
    <property type="entry name" value="Helicase/UvrB_N"/>
</dbReference>
<protein>
    <submittedName>
        <fullName evidence="3">Superfamily II DNA or RNA helicase</fullName>
    </submittedName>
</protein>
<dbReference type="PANTHER" id="PTHR47396:SF1">
    <property type="entry name" value="ATP-DEPENDENT HELICASE IRC3-RELATED"/>
    <property type="match status" value="1"/>
</dbReference>
<dbReference type="EMBL" id="JAUSRA010000001">
    <property type="protein sequence ID" value="MDP9796717.1"/>
    <property type="molecule type" value="Genomic_DNA"/>
</dbReference>
<name>A0ABT9MZ43_9ACTN</name>
<dbReference type="InterPro" id="IPR050742">
    <property type="entry name" value="Helicase_Restrict-Modif_Enz"/>
</dbReference>
<dbReference type="Proteomes" id="UP001240984">
    <property type="component" value="Unassembled WGS sequence"/>
</dbReference>
<dbReference type="GO" id="GO:0004386">
    <property type="term" value="F:helicase activity"/>
    <property type="evidence" value="ECO:0007669"/>
    <property type="project" value="UniProtKB-KW"/>
</dbReference>
<organism evidence="3 4">
    <name type="scientific">Catenuloplanes nepalensis</name>
    <dbReference type="NCBI Taxonomy" id="587533"/>
    <lineage>
        <taxon>Bacteria</taxon>
        <taxon>Bacillati</taxon>
        <taxon>Actinomycetota</taxon>
        <taxon>Actinomycetes</taxon>
        <taxon>Micromonosporales</taxon>
        <taxon>Micromonosporaceae</taxon>
        <taxon>Catenuloplanes</taxon>
    </lineage>
</organism>
<keyword evidence="3" id="KW-0547">Nucleotide-binding</keyword>